<feature type="transmembrane region" description="Helical" evidence="8">
    <location>
        <begin position="226"/>
        <end position="247"/>
    </location>
</feature>
<keyword evidence="6 8" id="KW-1133">Transmembrane helix</keyword>
<dbReference type="Pfam" id="PF07690">
    <property type="entry name" value="MFS_1"/>
    <property type="match status" value="1"/>
</dbReference>
<feature type="transmembrane region" description="Helical" evidence="8">
    <location>
        <begin position="134"/>
        <end position="152"/>
    </location>
</feature>
<dbReference type="OrthoDB" id="7375466at2"/>
<evidence type="ECO:0000256" key="6">
    <source>
        <dbReference type="ARBA" id="ARBA00022989"/>
    </source>
</evidence>
<protein>
    <submittedName>
        <fullName evidence="10">DHA2 family efflux MFS transporter permease subunit</fullName>
    </submittedName>
</protein>
<comment type="caution">
    <text evidence="10">The sequence shown here is derived from an EMBL/GenBank/DDBJ whole genome shotgun (WGS) entry which is preliminary data.</text>
</comment>
<feature type="transmembrane region" description="Helical" evidence="8">
    <location>
        <begin position="359"/>
        <end position="379"/>
    </location>
</feature>
<feature type="transmembrane region" description="Helical" evidence="8">
    <location>
        <begin position="334"/>
        <end position="353"/>
    </location>
</feature>
<dbReference type="Gene3D" id="1.20.1250.20">
    <property type="entry name" value="MFS general substrate transporter like domains"/>
    <property type="match status" value="1"/>
</dbReference>
<evidence type="ECO:0000256" key="4">
    <source>
        <dbReference type="ARBA" id="ARBA00022475"/>
    </source>
</evidence>
<dbReference type="GO" id="GO:0005886">
    <property type="term" value="C:plasma membrane"/>
    <property type="evidence" value="ECO:0007669"/>
    <property type="project" value="UniProtKB-SubCell"/>
</dbReference>
<feature type="transmembrane region" description="Helical" evidence="8">
    <location>
        <begin position="45"/>
        <end position="64"/>
    </location>
</feature>
<dbReference type="InterPro" id="IPR011701">
    <property type="entry name" value="MFS"/>
</dbReference>
<gene>
    <name evidence="10" type="ORF">EWH70_17585</name>
</gene>
<accession>A0A4Q7J5A2</accession>
<evidence type="ECO:0000313" key="11">
    <source>
        <dbReference type="Proteomes" id="UP000292003"/>
    </source>
</evidence>
<evidence type="ECO:0000256" key="2">
    <source>
        <dbReference type="ARBA" id="ARBA00008537"/>
    </source>
</evidence>
<evidence type="ECO:0000259" key="9">
    <source>
        <dbReference type="PROSITE" id="PS50850"/>
    </source>
</evidence>
<feature type="transmembrane region" description="Helical" evidence="8">
    <location>
        <begin position="267"/>
        <end position="290"/>
    </location>
</feature>
<evidence type="ECO:0000256" key="7">
    <source>
        <dbReference type="ARBA" id="ARBA00023136"/>
    </source>
</evidence>
<name>A0A4Q7J5A2_9PSEU</name>
<dbReference type="PANTHER" id="PTHR42718:SF42">
    <property type="entry name" value="EXPORT PROTEIN"/>
    <property type="match status" value="1"/>
</dbReference>
<evidence type="ECO:0000256" key="1">
    <source>
        <dbReference type="ARBA" id="ARBA00004651"/>
    </source>
</evidence>
<dbReference type="CDD" id="cd17321">
    <property type="entry name" value="MFS_MMR_MDR_like"/>
    <property type="match status" value="1"/>
</dbReference>
<dbReference type="PRINTS" id="PR01036">
    <property type="entry name" value="TCRTETB"/>
</dbReference>
<dbReference type="NCBIfam" id="TIGR00711">
    <property type="entry name" value="efflux_EmrB"/>
    <property type="match status" value="1"/>
</dbReference>
<proteinExistence type="inferred from homology"/>
<keyword evidence="4" id="KW-1003">Cell membrane</keyword>
<dbReference type="FunFam" id="1.20.1720.10:FF:000021">
    <property type="entry name" value="Drug resistance transporter, EmrB/QacA subfamily"/>
    <property type="match status" value="1"/>
</dbReference>
<evidence type="ECO:0000313" key="10">
    <source>
        <dbReference type="EMBL" id="RZQ62761.1"/>
    </source>
</evidence>
<sequence>MTKTRSPWAALLALCLGFFMILLDTTIVSIAIPAMLTELRAGLTAVVWVTSVYLLTYAVPMLLTGRLGDRFGPKRVFLAGLAVFTLASLWCGLAGSIEQLIAARAVQGLGAALMTPQTLAFITHLFPPDRRGQAMGAWGGVAGLATITGPLLGGVLVDHLGWEWIFFVNVPIGVLAVALTLWLVPDWQPRHAHRFDVPGVLLSAAGLGLLVFGIQNGQHYDWGPVLGPVTVPHLIIAGVVLLVVFVLRQRVAAEPLTPLRLFTNRTFAAGTFTSMTVGFAMTAMFIPLVVYLQSAKGLSPTMAGLVTTPMCLMQGLVAPFVGKLSDRLPARYPLVFGLLALAGGLAWTAVWAGAGTSPWTLMIPLVLCGVGIGSIFGPMSNATMGAAPRELTGSASGVYNTVRQVGGVLGSASVGVLLSASVTSSVAQRASEAAAALPAQERQPFVDAVAGSVSGGGEFGFDAAPHAALPPGTEGLVQQVLHSGLSDAAGVSILLPAGVLLAGVVAALFMRSPRVARGTAAAVGAPGHDLEAAAQRRG</sequence>
<dbReference type="Proteomes" id="UP000292003">
    <property type="component" value="Unassembled WGS sequence"/>
</dbReference>
<feature type="transmembrane region" description="Helical" evidence="8">
    <location>
        <begin position="164"/>
        <end position="183"/>
    </location>
</feature>
<feature type="transmembrane region" description="Helical" evidence="8">
    <location>
        <begin position="76"/>
        <end position="95"/>
    </location>
</feature>
<feature type="transmembrane region" description="Helical" evidence="8">
    <location>
        <begin position="488"/>
        <end position="510"/>
    </location>
</feature>
<dbReference type="AlphaFoldDB" id="A0A4Q7J5A2"/>
<dbReference type="InterPro" id="IPR004638">
    <property type="entry name" value="EmrB-like"/>
</dbReference>
<organism evidence="10 11">
    <name type="scientific">Amycolatopsis suaedae</name>
    <dbReference type="NCBI Taxonomy" id="2510978"/>
    <lineage>
        <taxon>Bacteria</taxon>
        <taxon>Bacillati</taxon>
        <taxon>Actinomycetota</taxon>
        <taxon>Actinomycetes</taxon>
        <taxon>Pseudonocardiales</taxon>
        <taxon>Pseudonocardiaceae</taxon>
        <taxon>Amycolatopsis</taxon>
    </lineage>
</organism>
<evidence type="ECO:0000256" key="5">
    <source>
        <dbReference type="ARBA" id="ARBA00022692"/>
    </source>
</evidence>
<feature type="domain" description="Major facilitator superfamily (MFS) profile" evidence="9">
    <location>
        <begin position="10"/>
        <end position="515"/>
    </location>
</feature>
<dbReference type="InterPro" id="IPR020846">
    <property type="entry name" value="MFS_dom"/>
</dbReference>
<dbReference type="GO" id="GO:0022857">
    <property type="term" value="F:transmembrane transporter activity"/>
    <property type="evidence" value="ECO:0007669"/>
    <property type="project" value="InterPro"/>
</dbReference>
<feature type="transmembrane region" description="Helical" evidence="8">
    <location>
        <begin position="101"/>
        <end position="122"/>
    </location>
</feature>
<keyword evidence="3" id="KW-0813">Transport</keyword>
<dbReference type="Gene3D" id="1.20.1720.10">
    <property type="entry name" value="Multidrug resistance protein D"/>
    <property type="match status" value="1"/>
</dbReference>
<dbReference type="SUPFAM" id="SSF103473">
    <property type="entry name" value="MFS general substrate transporter"/>
    <property type="match status" value="1"/>
</dbReference>
<keyword evidence="7 8" id="KW-0472">Membrane</keyword>
<dbReference type="PROSITE" id="PS50850">
    <property type="entry name" value="MFS"/>
    <property type="match status" value="1"/>
</dbReference>
<feature type="transmembrane region" description="Helical" evidence="8">
    <location>
        <begin position="302"/>
        <end position="322"/>
    </location>
</feature>
<reference evidence="10 11" key="1">
    <citation type="submission" date="2019-02" db="EMBL/GenBank/DDBJ databases">
        <title>Draft genome sequence of Amycolatopsis sp. 8-3EHSu isolated from roots of Suaeda maritima.</title>
        <authorList>
            <person name="Duangmal K."/>
            <person name="Chantavorakit T."/>
        </authorList>
    </citation>
    <scope>NUCLEOTIDE SEQUENCE [LARGE SCALE GENOMIC DNA]</scope>
    <source>
        <strain evidence="10 11">8-3EHSu</strain>
    </source>
</reference>
<dbReference type="InterPro" id="IPR036259">
    <property type="entry name" value="MFS_trans_sf"/>
</dbReference>
<dbReference type="EMBL" id="SFCC01000008">
    <property type="protein sequence ID" value="RZQ62761.1"/>
    <property type="molecule type" value="Genomic_DNA"/>
</dbReference>
<comment type="similarity">
    <text evidence="2">Belongs to the major facilitator superfamily. EmrB family.</text>
</comment>
<dbReference type="PANTHER" id="PTHR42718">
    <property type="entry name" value="MAJOR FACILITATOR SUPERFAMILY MULTIDRUG TRANSPORTER MFSC"/>
    <property type="match status" value="1"/>
</dbReference>
<feature type="transmembrane region" description="Helical" evidence="8">
    <location>
        <begin position="195"/>
        <end position="214"/>
    </location>
</feature>
<evidence type="ECO:0000256" key="3">
    <source>
        <dbReference type="ARBA" id="ARBA00022448"/>
    </source>
</evidence>
<keyword evidence="5 8" id="KW-0812">Transmembrane</keyword>
<keyword evidence="11" id="KW-1185">Reference proteome</keyword>
<comment type="subcellular location">
    <subcellularLocation>
        <location evidence="1">Cell membrane</location>
        <topology evidence="1">Multi-pass membrane protein</topology>
    </subcellularLocation>
</comment>
<evidence type="ECO:0000256" key="8">
    <source>
        <dbReference type="SAM" id="Phobius"/>
    </source>
</evidence>